<evidence type="ECO:0000313" key="1">
    <source>
        <dbReference type="EMBL" id="EPS70029.1"/>
    </source>
</evidence>
<reference evidence="1 2" key="1">
    <citation type="journal article" date="2013" name="BMC Genomics">
        <title>The miniature genome of a carnivorous plant Genlisea aurea contains a low number of genes and short non-coding sequences.</title>
        <authorList>
            <person name="Leushkin E.V."/>
            <person name="Sutormin R.A."/>
            <person name="Nabieva E.R."/>
            <person name="Penin A.A."/>
            <person name="Kondrashov A.S."/>
            <person name="Logacheva M.D."/>
        </authorList>
    </citation>
    <scope>NUCLEOTIDE SEQUENCE [LARGE SCALE GENOMIC DNA]</scope>
</reference>
<evidence type="ECO:0000313" key="2">
    <source>
        <dbReference type="Proteomes" id="UP000015453"/>
    </source>
</evidence>
<proteinExistence type="predicted"/>
<dbReference type="Proteomes" id="UP000015453">
    <property type="component" value="Unassembled WGS sequence"/>
</dbReference>
<dbReference type="EMBL" id="AUSU01001851">
    <property type="protein sequence ID" value="EPS70029.1"/>
    <property type="molecule type" value="Genomic_DNA"/>
</dbReference>
<organism evidence="1 2">
    <name type="scientific">Genlisea aurea</name>
    <dbReference type="NCBI Taxonomy" id="192259"/>
    <lineage>
        <taxon>Eukaryota</taxon>
        <taxon>Viridiplantae</taxon>
        <taxon>Streptophyta</taxon>
        <taxon>Embryophyta</taxon>
        <taxon>Tracheophyta</taxon>
        <taxon>Spermatophyta</taxon>
        <taxon>Magnoliopsida</taxon>
        <taxon>eudicotyledons</taxon>
        <taxon>Gunneridae</taxon>
        <taxon>Pentapetalae</taxon>
        <taxon>asterids</taxon>
        <taxon>lamiids</taxon>
        <taxon>Lamiales</taxon>
        <taxon>Lentibulariaceae</taxon>
        <taxon>Genlisea</taxon>
    </lineage>
</organism>
<comment type="caution">
    <text evidence="1">The sequence shown here is derived from an EMBL/GenBank/DDBJ whole genome shotgun (WGS) entry which is preliminary data.</text>
</comment>
<sequence>CTVSPTSTGQVSEPLLKFSFLQILVFLLNSRHFLVCVIQPIKVDTPSPEVTGSNCLVPSVLFTHVP</sequence>
<name>S8CS11_9LAMI</name>
<protein>
    <submittedName>
        <fullName evidence="1">Uncharacterized protein</fullName>
    </submittedName>
</protein>
<accession>S8CS11</accession>
<feature type="non-terminal residue" evidence="1">
    <location>
        <position position="1"/>
    </location>
</feature>
<gene>
    <name evidence="1" type="ORF">M569_04736</name>
</gene>
<keyword evidence="2" id="KW-1185">Reference proteome</keyword>
<dbReference type="AlphaFoldDB" id="S8CS11"/>